<dbReference type="PROSITE" id="PS00726">
    <property type="entry name" value="AP_NUCLEASE_F1_1"/>
    <property type="match status" value="1"/>
</dbReference>
<evidence type="ECO:0000256" key="2">
    <source>
        <dbReference type="ARBA" id="ARBA00001936"/>
    </source>
</evidence>
<proteinExistence type="inferred from homology"/>
<keyword evidence="7" id="KW-0234">DNA repair</keyword>
<feature type="compositionally biased region" description="Basic and acidic residues" evidence="8">
    <location>
        <begin position="243"/>
        <end position="252"/>
    </location>
</feature>
<evidence type="ECO:0000313" key="10">
    <source>
        <dbReference type="EMBL" id="CAL8103496.1"/>
    </source>
</evidence>
<feature type="domain" description="Endonuclease/exonuclease/phosphatase" evidence="9">
    <location>
        <begin position="376"/>
        <end position="642"/>
    </location>
</feature>
<gene>
    <name evidence="10" type="ORF">ODALV1_LOCUS11469</name>
</gene>
<dbReference type="EC" id="3.1.-.-" evidence="7"/>
<dbReference type="Proteomes" id="UP001642540">
    <property type="component" value="Unassembled WGS sequence"/>
</dbReference>
<evidence type="ECO:0000256" key="7">
    <source>
        <dbReference type="RuleBase" id="RU362131"/>
    </source>
</evidence>
<feature type="region of interest" description="Disordered" evidence="8">
    <location>
        <begin position="451"/>
        <end position="471"/>
    </location>
</feature>
<feature type="compositionally biased region" description="Acidic residues" evidence="8">
    <location>
        <begin position="306"/>
        <end position="316"/>
    </location>
</feature>
<feature type="compositionally biased region" description="Basic residues" evidence="8">
    <location>
        <begin position="111"/>
        <end position="123"/>
    </location>
</feature>
<evidence type="ECO:0000313" key="11">
    <source>
        <dbReference type="Proteomes" id="UP001642540"/>
    </source>
</evidence>
<comment type="cofactor">
    <cofactor evidence="2">
        <name>Mn(2+)</name>
        <dbReference type="ChEBI" id="CHEBI:29035"/>
    </cofactor>
</comment>
<evidence type="ECO:0000259" key="9">
    <source>
        <dbReference type="Pfam" id="PF03372"/>
    </source>
</evidence>
<dbReference type="InterPro" id="IPR036691">
    <property type="entry name" value="Endo/exonu/phosph_ase_sf"/>
</dbReference>
<comment type="cofactor">
    <cofactor evidence="7">
        <name>Mg(2+)</name>
        <dbReference type="ChEBI" id="CHEBI:18420"/>
    </cofactor>
    <cofactor evidence="7">
        <name>Mn(2+)</name>
        <dbReference type="ChEBI" id="CHEBI:29035"/>
    </cofactor>
    <text evidence="7">Probably binds two magnesium or manganese ions per subunit.</text>
</comment>
<evidence type="ECO:0000256" key="6">
    <source>
        <dbReference type="ARBA" id="ARBA00022842"/>
    </source>
</evidence>
<feature type="compositionally biased region" description="Basic and acidic residues" evidence="8">
    <location>
        <begin position="263"/>
        <end position="305"/>
    </location>
</feature>
<keyword evidence="5" id="KW-0378">Hydrolase</keyword>
<feature type="compositionally biased region" description="Basic and acidic residues" evidence="8">
    <location>
        <begin position="332"/>
        <end position="351"/>
    </location>
</feature>
<dbReference type="PROSITE" id="PS00728">
    <property type="entry name" value="AP_NUCLEASE_F1_3"/>
    <property type="match status" value="1"/>
</dbReference>
<feature type="region of interest" description="Disordered" evidence="8">
    <location>
        <begin position="1"/>
        <end position="369"/>
    </location>
</feature>
<evidence type="ECO:0000256" key="1">
    <source>
        <dbReference type="ARBA" id="ARBA00000493"/>
    </source>
</evidence>
<dbReference type="Pfam" id="PF03372">
    <property type="entry name" value="Exo_endo_phos"/>
    <property type="match status" value="1"/>
</dbReference>
<protein>
    <recommendedName>
        <fullName evidence="7">DNA-(apurinic or apyrimidinic site) endonuclease</fullName>
        <ecNumber evidence="7">3.1.-.-</ecNumber>
    </recommendedName>
</protein>
<evidence type="ECO:0000256" key="3">
    <source>
        <dbReference type="ARBA" id="ARBA00007092"/>
    </source>
</evidence>
<keyword evidence="4 7" id="KW-0479">Metal-binding</keyword>
<evidence type="ECO:0000256" key="5">
    <source>
        <dbReference type="ARBA" id="ARBA00022801"/>
    </source>
</evidence>
<evidence type="ECO:0000256" key="4">
    <source>
        <dbReference type="ARBA" id="ARBA00022723"/>
    </source>
</evidence>
<dbReference type="SUPFAM" id="SSF56219">
    <property type="entry name" value="DNase I-like"/>
    <property type="match status" value="1"/>
</dbReference>
<dbReference type="NCBIfam" id="TIGR00633">
    <property type="entry name" value="xth"/>
    <property type="match status" value="1"/>
</dbReference>
<dbReference type="PROSITE" id="PS51435">
    <property type="entry name" value="AP_NUCLEASE_F1_4"/>
    <property type="match status" value="1"/>
</dbReference>
<organism evidence="10 11">
    <name type="scientific">Orchesella dallaii</name>
    <dbReference type="NCBI Taxonomy" id="48710"/>
    <lineage>
        <taxon>Eukaryota</taxon>
        <taxon>Metazoa</taxon>
        <taxon>Ecdysozoa</taxon>
        <taxon>Arthropoda</taxon>
        <taxon>Hexapoda</taxon>
        <taxon>Collembola</taxon>
        <taxon>Entomobryomorpha</taxon>
        <taxon>Entomobryoidea</taxon>
        <taxon>Orchesellidae</taxon>
        <taxon>Orchesellinae</taxon>
        <taxon>Orchesella</taxon>
    </lineage>
</organism>
<dbReference type="PANTHER" id="PTHR22748:SF6">
    <property type="entry name" value="DNA-(APURINIC OR APYRIMIDINIC SITE) ENDONUCLEASE"/>
    <property type="match status" value="1"/>
</dbReference>
<feature type="compositionally biased region" description="Basic and acidic residues" evidence="8">
    <location>
        <begin position="18"/>
        <end position="64"/>
    </location>
</feature>
<feature type="compositionally biased region" description="Basic residues" evidence="8">
    <location>
        <begin position="169"/>
        <end position="187"/>
    </location>
</feature>
<feature type="compositionally biased region" description="Basic residues" evidence="8">
    <location>
        <begin position="92"/>
        <end position="104"/>
    </location>
</feature>
<comment type="caution">
    <text evidence="10">The sequence shown here is derived from an EMBL/GenBank/DDBJ whole genome shotgun (WGS) entry which is preliminary data.</text>
</comment>
<reference evidence="10 11" key="1">
    <citation type="submission" date="2024-08" db="EMBL/GenBank/DDBJ databases">
        <authorList>
            <person name="Cucini C."/>
            <person name="Frati F."/>
        </authorList>
    </citation>
    <scope>NUCLEOTIDE SEQUENCE [LARGE SCALE GENOMIC DNA]</scope>
</reference>
<feature type="compositionally biased region" description="Low complexity" evidence="8">
    <location>
        <begin position="321"/>
        <end position="331"/>
    </location>
</feature>
<dbReference type="PANTHER" id="PTHR22748">
    <property type="entry name" value="AP ENDONUCLEASE"/>
    <property type="match status" value="1"/>
</dbReference>
<dbReference type="NCBIfam" id="TIGR00195">
    <property type="entry name" value="exoDNase_III"/>
    <property type="match status" value="1"/>
</dbReference>
<name>A0ABP1QM06_9HEXA</name>
<keyword evidence="7" id="KW-0227">DNA damage</keyword>
<comment type="similarity">
    <text evidence="3 7">Belongs to the DNA repair enzymes AP/ExoA family.</text>
</comment>
<keyword evidence="11" id="KW-1185">Reference proteome</keyword>
<dbReference type="EMBL" id="CAXLJM020000034">
    <property type="protein sequence ID" value="CAL8103496.1"/>
    <property type="molecule type" value="Genomic_DNA"/>
</dbReference>
<keyword evidence="6 7" id="KW-0460">Magnesium</keyword>
<comment type="catalytic activity">
    <reaction evidence="1">
        <text>Exonucleolytic cleavage in the 3'- to 5'-direction to yield nucleoside 5'-phosphates.</text>
        <dbReference type="EC" id="3.1.11.2"/>
    </reaction>
</comment>
<dbReference type="CDD" id="cd09087">
    <property type="entry name" value="Ape1-like_AP-endo"/>
    <property type="match status" value="1"/>
</dbReference>
<dbReference type="InterPro" id="IPR020847">
    <property type="entry name" value="AP_endonuclease_F1_BS"/>
</dbReference>
<dbReference type="InterPro" id="IPR004808">
    <property type="entry name" value="AP_endonuc_1"/>
</dbReference>
<accession>A0ABP1QM06</accession>
<sequence>MGRTRKEEGATDAATRQLDAKSKAIEKAKARAVRETAKKSYKEDSESESEIDKYVEEPEDKDFSGVEAEEPSPSESGSDWAGESSGSEYGKKKPAVKGRGRGKKAVAASPKKGKGRGRGRPAAKGKASPGSSRNGSKAKAPAKRRRDDSDESEESEAESSGSEYGKKPAAPKKRGSPARASPAKKKPAASPARDDSGRRSRGRGASSKSYKEPSEDDFSEEEVVVKPKAKAQAKPQPKKAKKAKDSEDEHFSDAVSGSEEEEPKEKEKKSVTKSKEDTKGGSDKKATKNGDEKAKKEKEKDKEEENDKDEDEESDNESNKSEVSSKSGGSDTKVKPKEKDGDSALKNRTETDYSSINFKCEKKSPSGDEPNFRISSWNIGGIKAFLKKNGLDYIKHESPDVLCLQEIKCNEKSKPDEVQKVDGYPHLYWCFSDQPGMHGVAILSKTEPLNVKNGLPADEGDSDSVKSSKEKFSKEGRLITAEFEKFYLINAYVPNSGRSEKTDEHPKGYPPKIVNGERQKFDDLFREYVKKLQEKKPVVVTGDLNVAHAEIDLANPKTNERTAGFTKEEREDMTKLLEETKLFDSFRALYSDKKAAYTFWSYMHNARQKNVGWRLDYFLLSEKLRDSLCENLMRTDVYGSDHCPIVLFLKV</sequence>
<dbReference type="Gene3D" id="3.60.10.10">
    <property type="entry name" value="Endonuclease/exonuclease/phosphatase"/>
    <property type="match status" value="1"/>
</dbReference>
<dbReference type="InterPro" id="IPR020848">
    <property type="entry name" value="AP_endonuclease_F1_CS"/>
</dbReference>
<feature type="compositionally biased region" description="Basic residues" evidence="8">
    <location>
        <begin position="227"/>
        <end position="242"/>
    </location>
</feature>
<evidence type="ECO:0000256" key="8">
    <source>
        <dbReference type="SAM" id="MobiDB-lite"/>
    </source>
</evidence>
<dbReference type="InterPro" id="IPR005135">
    <property type="entry name" value="Endo/exonuclease/phosphatase"/>
</dbReference>